<evidence type="ECO:0000256" key="2">
    <source>
        <dbReference type="ARBA" id="ARBA00004754"/>
    </source>
</evidence>
<comment type="catalytic activity">
    <reaction evidence="1">
        <text>5-hydroxy-2-oxo-4-ureido-2,5-dihydro-1H-imidazole-5-carboxylate + H(+) = (S)-allantoin + CO2</text>
        <dbReference type="Rhea" id="RHEA:26301"/>
        <dbReference type="ChEBI" id="CHEBI:15378"/>
        <dbReference type="ChEBI" id="CHEBI:15678"/>
        <dbReference type="ChEBI" id="CHEBI:16526"/>
        <dbReference type="ChEBI" id="CHEBI:58639"/>
        <dbReference type="EC" id="4.1.1.97"/>
    </reaction>
</comment>
<dbReference type="InterPro" id="IPR036778">
    <property type="entry name" value="OHCU_decarboxylase_sf"/>
</dbReference>
<dbReference type="EMBL" id="JADPRT010000021">
    <property type="protein sequence ID" value="MBF9073219.1"/>
    <property type="molecule type" value="Genomic_DNA"/>
</dbReference>
<evidence type="ECO:0000256" key="3">
    <source>
        <dbReference type="ARBA" id="ARBA00012257"/>
    </source>
</evidence>
<evidence type="ECO:0000256" key="4">
    <source>
        <dbReference type="ARBA" id="ARBA00022631"/>
    </source>
</evidence>
<evidence type="ECO:0000259" key="7">
    <source>
        <dbReference type="Pfam" id="PF09349"/>
    </source>
</evidence>
<dbReference type="NCBIfam" id="NF010372">
    <property type="entry name" value="PRK13798.1"/>
    <property type="match status" value="1"/>
</dbReference>
<comment type="caution">
    <text evidence="8">The sequence shown here is derived from an EMBL/GenBank/DDBJ whole genome shotgun (WGS) entry which is preliminary data.</text>
</comment>
<comment type="pathway">
    <text evidence="2">Purine metabolism; urate degradation; (S)-allantoin from urate: step 3/3.</text>
</comment>
<proteinExistence type="predicted"/>
<dbReference type="GO" id="GO:0019628">
    <property type="term" value="P:urate catabolic process"/>
    <property type="evidence" value="ECO:0007669"/>
    <property type="project" value="TreeGrafter"/>
</dbReference>
<dbReference type="GO" id="GO:0006144">
    <property type="term" value="P:purine nucleobase metabolic process"/>
    <property type="evidence" value="ECO:0007669"/>
    <property type="project" value="UniProtKB-KW"/>
</dbReference>
<dbReference type="AlphaFoldDB" id="A0A931FJZ9"/>
<dbReference type="Proteomes" id="UP000657385">
    <property type="component" value="Unassembled WGS sequence"/>
</dbReference>
<evidence type="ECO:0000256" key="1">
    <source>
        <dbReference type="ARBA" id="ARBA00001163"/>
    </source>
</evidence>
<evidence type="ECO:0000313" key="8">
    <source>
        <dbReference type="EMBL" id="MBF9073219.1"/>
    </source>
</evidence>
<dbReference type="SUPFAM" id="SSF158694">
    <property type="entry name" value="UraD-Like"/>
    <property type="match status" value="1"/>
</dbReference>
<dbReference type="EC" id="4.1.1.97" evidence="3"/>
<evidence type="ECO:0000313" key="9">
    <source>
        <dbReference type="Proteomes" id="UP000657385"/>
    </source>
</evidence>
<name>A0A931FJZ9_9ACTN</name>
<dbReference type="GO" id="GO:0051997">
    <property type="term" value="F:2-oxo-4-hydroxy-4-carboxy-5-ureidoimidazoline decarboxylase activity"/>
    <property type="evidence" value="ECO:0007669"/>
    <property type="project" value="UniProtKB-EC"/>
</dbReference>
<feature type="domain" description="Oxo-4-hydroxy-4-carboxy-5-ureidoimidazoline decarboxylase" evidence="7">
    <location>
        <begin position="99"/>
        <end position="169"/>
    </location>
</feature>
<feature type="domain" description="Oxo-4-hydroxy-4-carboxy-5-ureidoimidazoline decarboxylase" evidence="7">
    <location>
        <begin position="27"/>
        <end position="83"/>
    </location>
</feature>
<gene>
    <name evidence="8" type="ORF">I2501_34930</name>
</gene>
<dbReference type="Gene3D" id="1.10.3330.10">
    <property type="entry name" value="Oxo-4-hydroxy-4-carboxy-5-ureidoimidazoline decarboxylase"/>
    <property type="match status" value="1"/>
</dbReference>
<reference evidence="8" key="1">
    <citation type="submission" date="2020-11" db="EMBL/GenBank/DDBJ databases">
        <title>Isolation and identification of active actinomycetes.</title>
        <authorList>
            <person name="Yu B."/>
        </authorList>
    </citation>
    <scope>NUCLEOTIDE SEQUENCE</scope>
    <source>
        <strain evidence="8">NEAU-YB345</strain>
    </source>
</reference>
<evidence type="ECO:0000256" key="5">
    <source>
        <dbReference type="ARBA" id="ARBA00022793"/>
    </source>
</evidence>
<accession>A0A931FJZ9</accession>
<dbReference type="Pfam" id="PF09349">
    <property type="entry name" value="OHCU_decarbox"/>
    <property type="match status" value="2"/>
</dbReference>
<dbReference type="RefSeq" id="WP_196198309.1">
    <property type="nucleotide sequence ID" value="NZ_JADPRT010000021.1"/>
</dbReference>
<keyword evidence="5" id="KW-0210">Decarboxylase</keyword>
<dbReference type="PANTHER" id="PTHR43466:SF1">
    <property type="entry name" value="2-OXO-4-HYDROXY-4-CARBOXY-5-UREIDOIMIDAZOLINE DECARBOXYLASE-RELATED"/>
    <property type="match status" value="1"/>
</dbReference>
<protein>
    <recommendedName>
        <fullName evidence="3">2-oxo-4-hydroxy-4-carboxy-5-ureidoimidazoline decarboxylase</fullName>
        <ecNumber evidence="3">4.1.1.97</ecNumber>
    </recommendedName>
</protein>
<keyword evidence="4" id="KW-0659">Purine metabolism</keyword>
<keyword evidence="6" id="KW-0456">Lyase</keyword>
<dbReference type="PANTHER" id="PTHR43466">
    <property type="entry name" value="2-OXO-4-HYDROXY-4-CARBOXY-5-UREIDOIMIDAZOLINE DECARBOXYLASE-RELATED"/>
    <property type="match status" value="1"/>
</dbReference>
<keyword evidence="9" id="KW-1185">Reference proteome</keyword>
<organism evidence="8 9">
    <name type="scientific">Streptacidiphilus fuscans</name>
    <dbReference type="NCBI Taxonomy" id="2789292"/>
    <lineage>
        <taxon>Bacteria</taxon>
        <taxon>Bacillati</taxon>
        <taxon>Actinomycetota</taxon>
        <taxon>Actinomycetes</taxon>
        <taxon>Kitasatosporales</taxon>
        <taxon>Streptomycetaceae</taxon>
        <taxon>Streptacidiphilus</taxon>
    </lineage>
</organism>
<sequence>MARSPIPPPATPDSPDAHAAGLRRLNVASPGAAEEALLACCGSRRWAIRIAAHRPYPDVGSLLAAASEASYDMSHRDLTEALADESCMPQPLLGMRAPGSNAARTALRAAHAAYEARFGHVFVVCLDDCPPDEMLDTVLASIRARLSNDPDEERSTTAEELRRISQSRLTHLVASHASATT</sequence>
<dbReference type="InterPro" id="IPR018020">
    <property type="entry name" value="OHCU_decarboxylase"/>
</dbReference>
<evidence type="ECO:0000256" key="6">
    <source>
        <dbReference type="ARBA" id="ARBA00023239"/>
    </source>
</evidence>